<dbReference type="InterPro" id="IPR055285">
    <property type="entry name" value="ANKRD13_C"/>
</dbReference>
<evidence type="ECO:0000256" key="2">
    <source>
        <dbReference type="ARBA" id="ARBA00022737"/>
    </source>
</evidence>
<dbReference type="EMBL" id="NMUH01001197">
    <property type="protein sequence ID" value="MQL89993.1"/>
    <property type="molecule type" value="Genomic_DNA"/>
</dbReference>
<dbReference type="PANTHER" id="PTHR12447">
    <property type="entry name" value="ANKYRIN REPEAT DOMAIN-CONTAINING PROTEIN 13"/>
    <property type="match status" value="1"/>
</dbReference>
<proteinExistence type="predicted"/>
<feature type="non-terminal residue" evidence="6">
    <location>
        <position position="1"/>
    </location>
</feature>
<feature type="compositionally biased region" description="Gly residues" evidence="4">
    <location>
        <begin position="176"/>
        <end position="197"/>
    </location>
</feature>
<dbReference type="OrthoDB" id="1585644at2759"/>
<comment type="subcellular location">
    <subcellularLocation>
        <location evidence="1">Endomembrane system</location>
    </subcellularLocation>
</comment>
<evidence type="ECO:0000259" key="5">
    <source>
        <dbReference type="Pfam" id="PF11904"/>
    </source>
</evidence>
<dbReference type="GO" id="GO:0012505">
    <property type="term" value="C:endomembrane system"/>
    <property type="evidence" value="ECO:0007669"/>
    <property type="project" value="UniProtKB-SubCell"/>
</dbReference>
<comment type="caution">
    <text evidence="6">The sequence shown here is derived from an EMBL/GenBank/DDBJ whole genome shotgun (WGS) entry which is preliminary data.</text>
</comment>
<dbReference type="GO" id="GO:0005737">
    <property type="term" value="C:cytoplasm"/>
    <property type="evidence" value="ECO:0007669"/>
    <property type="project" value="TreeGrafter"/>
</dbReference>
<sequence>LALPLPPPGLPPLLTALPFHKAPSDIYRIWKHGASVRADTSLVGFDRLYAVCAEQSFLFLGSSDEDGGKALPFNPNPRAEPFPFLLAVLNHAWKEIYDAFEEVNSQVTAVKEDEFMADISIHGVHLQTDTRISGGGGREGTSTSNGAAPRRNRVGEGEGDAEEHAIVGAADEGVPTTGGGSGGGAGRAGKQCEGGAGAAHNQVLMGTTMKQLTDRVPTPWNETRNG</sequence>
<organism evidence="6 7">
    <name type="scientific">Colocasia esculenta</name>
    <name type="common">Wild taro</name>
    <name type="synonym">Arum esculentum</name>
    <dbReference type="NCBI Taxonomy" id="4460"/>
    <lineage>
        <taxon>Eukaryota</taxon>
        <taxon>Viridiplantae</taxon>
        <taxon>Streptophyta</taxon>
        <taxon>Embryophyta</taxon>
        <taxon>Tracheophyta</taxon>
        <taxon>Spermatophyta</taxon>
        <taxon>Magnoliopsida</taxon>
        <taxon>Liliopsida</taxon>
        <taxon>Araceae</taxon>
        <taxon>Aroideae</taxon>
        <taxon>Colocasieae</taxon>
        <taxon>Colocasia</taxon>
    </lineage>
</organism>
<keyword evidence="3" id="KW-0472">Membrane</keyword>
<dbReference type="Proteomes" id="UP000652761">
    <property type="component" value="Unassembled WGS sequence"/>
</dbReference>
<dbReference type="PANTHER" id="PTHR12447:SF7">
    <property type="entry name" value="ANKYRIN REPEAT FAMILY PROTEIN"/>
    <property type="match status" value="1"/>
</dbReference>
<evidence type="ECO:0000256" key="3">
    <source>
        <dbReference type="ARBA" id="ARBA00023136"/>
    </source>
</evidence>
<name>A0A843VBS2_COLES</name>
<dbReference type="Pfam" id="PF11904">
    <property type="entry name" value="ANKRD13_C"/>
    <property type="match status" value="1"/>
</dbReference>
<keyword evidence="2" id="KW-0677">Repeat</keyword>
<reference evidence="6" key="1">
    <citation type="submission" date="2017-07" db="EMBL/GenBank/DDBJ databases">
        <title>Taro Niue Genome Assembly and Annotation.</title>
        <authorList>
            <person name="Atibalentja N."/>
            <person name="Keating K."/>
            <person name="Fields C.J."/>
        </authorList>
    </citation>
    <scope>NUCLEOTIDE SEQUENCE</scope>
    <source>
        <strain evidence="6">Niue_2</strain>
        <tissue evidence="6">Leaf</tissue>
    </source>
</reference>
<feature type="region of interest" description="Disordered" evidence="4">
    <location>
        <begin position="129"/>
        <end position="200"/>
    </location>
</feature>
<dbReference type="InterPro" id="IPR021832">
    <property type="entry name" value="ANKRD13"/>
</dbReference>
<gene>
    <name evidence="6" type="ORF">Taro_022574</name>
</gene>
<feature type="region of interest" description="Disordered" evidence="4">
    <location>
        <begin position="207"/>
        <end position="226"/>
    </location>
</feature>
<evidence type="ECO:0000256" key="1">
    <source>
        <dbReference type="ARBA" id="ARBA00004308"/>
    </source>
</evidence>
<dbReference type="AlphaFoldDB" id="A0A843VBS2"/>
<evidence type="ECO:0000256" key="4">
    <source>
        <dbReference type="SAM" id="MobiDB-lite"/>
    </source>
</evidence>
<keyword evidence="7" id="KW-1185">Reference proteome</keyword>
<evidence type="ECO:0000313" key="6">
    <source>
        <dbReference type="EMBL" id="MQL89993.1"/>
    </source>
</evidence>
<evidence type="ECO:0000313" key="7">
    <source>
        <dbReference type="Proteomes" id="UP000652761"/>
    </source>
</evidence>
<protein>
    <recommendedName>
        <fullName evidence="5">Ankyrin repeat domain-containing protein</fullName>
    </recommendedName>
</protein>
<accession>A0A843VBS2</accession>
<feature type="domain" description="Ankyrin repeat" evidence="5">
    <location>
        <begin position="37"/>
        <end position="117"/>
    </location>
</feature>